<proteinExistence type="predicted"/>
<evidence type="ECO:0000313" key="1">
    <source>
        <dbReference type="EMBL" id="NYF53528.1"/>
    </source>
</evidence>
<accession>A0A7Y9NRB3</accession>
<name>A0A7Y9NRB3_9BACT</name>
<protein>
    <submittedName>
        <fullName evidence="1">Uncharacterized protein</fullName>
    </submittedName>
</protein>
<dbReference type="AlphaFoldDB" id="A0A7Y9NRB3"/>
<sequence length="68" mass="7188">MDCELDVGGVGWPPAVSAAVTVTDWRPDGVPGVEIGVGGFGFAGEELQPETEAREPVALWSWPYEGSR</sequence>
<gene>
    <name evidence="1" type="ORF">HDF12_003927</name>
</gene>
<evidence type="ECO:0000313" key="2">
    <source>
        <dbReference type="Proteomes" id="UP000534186"/>
    </source>
</evidence>
<comment type="caution">
    <text evidence="1">The sequence shown here is derived from an EMBL/GenBank/DDBJ whole genome shotgun (WGS) entry which is preliminary data.</text>
</comment>
<dbReference type="Proteomes" id="UP000534186">
    <property type="component" value="Unassembled WGS sequence"/>
</dbReference>
<reference evidence="1 2" key="1">
    <citation type="submission" date="2020-07" db="EMBL/GenBank/DDBJ databases">
        <title>Genomic Encyclopedia of Type Strains, Phase IV (KMG-V): Genome sequencing to study the core and pangenomes of soil and plant-associated prokaryotes.</title>
        <authorList>
            <person name="Whitman W."/>
        </authorList>
    </citation>
    <scope>NUCLEOTIDE SEQUENCE [LARGE SCALE GENOMIC DNA]</scope>
    <source>
        <strain evidence="1 2">M8UP30</strain>
    </source>
</reference>
<organism evidence="1 2">
    <name type="scientific">Tunturiibacter lichenicola</name>
    <dbReference type="NCBI Taxonomy" id="2051959"/>
    <lineage>
        <taxon>Bacteria</taxon>
        <taxon>Pseudomonadati</taxon>
        <taxon>Acidobacteriota</taxon>
        <taxon>Terriglobia</taxon>
        <taxon>Terriglobales</taxon>
        <taxon>Acidobacteriaceae</taxon>
        <taxon>Tunturiibacter</taxon>
    </lineage>
</organism>
<dbReference type="EMBL" id="JACCCV010000002">
    <property type="protein sequence ID" value="NYF53528.1"/>
    <property type="molecule type" value="Genomic_DNA"/>
</dbReference>